<reference evidence="1" key="1">
    <citation type="submission" date="2020-11" db="EMBL/GenBank/DDBJ databases">
        <authorList>
            <person name="Davenport K.M."/>
            <person name="Bickhart D.M."/>
            <person name="Smith T.P.L."/>
            <person name="Murdoch B.M."/>
            <person name="Rosen B.D."/>
        </authorList>
    </citation>
    <scope>NUCLEOTIDE SEQUENCE [LARGE SCALE GENOMIC DNA]</scope>
    <source>
        <strain evidence="1">OAR_USU_Benz2616</strain>
    </source>
</reference>
<reference evidence="1" key="3">
    <citation type="submission" date="2025-09" db="UniProtKB">
        <authorList>
            <consortium name="Ensembl"/>
        </authorList>
    </citation>
    <scope>IDENTIFICATION</scope>
</reference>
<organism evidence="1">
    <name type="scientific">Ovis aries</name>
    <name type="common">Sheep</name>
    <dbReference type="NCBI Taxonomy" id="9940"/>
    <lineage>
        <taxon>Eukaryota</taxon>
        <taxon>Metazoa</taxon>
        <taxon>Chordata</taxon>
        <taxon>Craniata</taxon>
        <taxon>Vertebrata</taxon>
        <taxon>Euteleostomi</taxon>
        <taxon>Mammalia</taxon>
        <taxon>Eutheria</taxon>
        <taxon>Laurasiatheria</taxon>
        <taxon>Artiodactyla</taxon>
        <taxon>Ruminantia</taxon>
        <taxon>Pecora</taxon>
        <taxon>Bovidae</taxon>
        <taxon>Caprinae</taxon>
        <taxon>Ovis</taxon>
    </lineage>
</organism>
<dbReference type="Ensembl" id="ENSOART00020032910.2">
    <property type="protein sequence ID" value="ENSOARP00020027190.2"/>
    <property type="gene ID" value="ENSOARG00020020478.2"/>
</dbReference>
<reference evidence="1" key="2">
    <citation type="submission" date="2025-08" db="UniProtKB">
        <authorList>
            <consortium name="Ensembl"/>
        </authorList>
    </citation>
    <scope>IDENTIFICATION</scope>
</reference>
<gene>
    <name evidence="1" type="primary">RRN3</name>
</gene>
<name>A0AC11C9L2_SHEEP</name>
<accession>A0AC11C9L2</accession>
<sequence length="881" mass="100040">MAAPLLHTRLPGDAAASASAVKRLGSSRTGLSDMLALENDFFNSPPRKTVRFGGTVTEVLLKYKKGETNDFELLKNQLSDPEIKDDQIINWLLEFRSSIMYLTKDFEQLINILLRLQWLNRSQTVVEEYLSFLGNLVSAQTVFLRPCLSMIASHFVPPRVVIKEGDVDVSDSDDEDENLPANFDTCHRALQIIAKYVPSTPWFLMPILVEKFPFVRKSERTLECYVHNLLRISVYFPTLRHEILELVVEKLLKLDVNASRQDIEDAEETAAQTGGGADATEALFNMDEDEEADHKTEADPGRLDQMVHPMAERLDILLSLLLSYIKDVCYVDGKIDNNKTKDLYRDLITIFDKLLLPTHASCHVQFFMFYLCSFKLGFAEAFLEHLWKKLQDPNNPAIIRQAAANYIGSFLARAKFIPLITVKSCLDLLVNWLHVYLNNQDSGTKAFCDVALHGPFYSACQAVFYTFVFRHKQLLSGNLKEGLRYLQSLNFERIVMSQLNPLKICLPSVVNFFAAITNKYQLVFCYTLIERNNRQMLPVIRNTAGGDSVQTCTNPLDTFFPFDPCVLKRSKKFIDPLYQIWEDMSAEELQEFKKPIKKERARLLRGQSVQQVGPQGLLYVQQRELAVTSPKDGSISILGSDDATTCHIVVLRHTGNGATCLTHCDGSDTKAEVPLIVNAIKSFSDHTQCGRLEVHLMGGFNDDRQLSQKLTHQLLSEFDRQEDDIHLVTLCVTELNDREENESHFPIIYGIAVNIKTAEIYRASFQDRGPEEELRAARALTGGPMISIYDAKTEQLRIGPYSWTPFPHVDFWLQQDDKQILENLSTSPLAEPPHFVEHIRSTLMFLKKHPSPANTLFPGNKALLYKKNKDGLWEKISSPGS</sequence>
<protein>
    <submittedName>
        <fullName evidence="1">RRN3 homolog, RNA polymerase I transcription factor</fullName>
    </submittedName>
</protein>
<evidence type="ECO:0000313" key="1">
    <source>
        <dbReference type="Ensembl" id="ENSOARP00020027190.2"/>
    </source>
</evidence>
<proteinExistence type="predicted"/>